<dbReference type="InterPro" id="IPR002048">
    <property type="entry name" value="EF_hand_dom"/>
</dbReference>
<evidence type="ECO:0000313" key="3">
    <source>
        <dbReference type="EMBL" id="CAH1774909.1"/>
    </source>
</evidence>
<evidence type="ECO:0000256" key="1">
    <source>
        <dbReference type="ARBA" id="ARBA00022837"/>
    </source>
</evidence>
<dbReference type="SMART" id="SM00054">
    <property type="entry name" value="EFh"/>
    <property type="match status" value="2"/>
</dbReference>
<dbReference type="Pfam" id="PF13499">
    <property type="entry name" value="EF-hand_7"/>
    <property type="match status" value="1"/>
</dbReference>
<sequence length="194" mass="22688">MSSILESSNMKDIPKMWLRKFATVMLAFESVKKDGHIGNDCAMNIADRIIKIGDLKGDSADRVITYYKVFAESFGNGTVWRKHWVDHMISVWSILKNPETREEWIKTARTSFGQFFQALDFNADGFITFDEYSIFWKAYDLDPQFARTQFDYMDTDNDEKINQEEFVEAFIEYVCNTDKEDSPNRFFGPLLTNL</sequence>
<dbReference type="InterPro" id="IPR011992">
    <property type="entry name" value="EF-hand-dom_pair"/>
</dbReference>
<keyword evidence="4" id="KW-1185">Reference proteome</keyword>
<protein>
    <recommendedName>
        <fullName evidence="2">EF-hand domain-containing protein</fullName>
    </recommendedName>
</protein>
<dbReference type="Gene3D" id="1.10.238.10">
    <property type="entry name" value="EF-hand"/>
    <property type="match status" value="1"/>
</dbReference>
<comment type="caution">
    <text evidence="3">The sequence shown here is derived from an EMBL/GenBank/DDBJ whole genome shotgun (WGS) entry which is preliminary data.</text>
</comment>
<dbReference type="EMBL" id="CAIIXF020000001">
    <property type="protein sequence ID" value="CAH1774909.1"/>
    <property type="molecule type" value="Genomic_DNA"/>
</dbReference>
<reference evidence="3" key="1">
    <citation type="submission" date="2022-03" db="EMBL/GenBank/DDBJ databases">
        <authorList>
            <person name="Martin C."/>
        </authorList>
    </citation>
    <scope>NUCLEOTIDE SEQUENCE</scope>
</reference>
<dbReference type="PROSITE" id="PS00018">
    <property type="entry name" value="EF_HAND_1"/>
    <property type="match status" value="1"/>
</dbReference>
<dbReference type="InterPro" id="IPR018247">
    <property type="entry name" value="EF_Hand_1_Ca_BS"/>
</dbReference>
<evidence type="ECO:0000259" key="2">
    <source>
        <dbReference type="PROSITE" id="PS50222"/>
    </source>
</evidence>
<dbReference type="SUPFAM" id="SSF47473">
    <property type="entry name" value="EF-hand"/>
    <property type="match status" value="1"/>
</dbReference>
<feature type="domain" description="EF-hand" evidence="2">
    <location>
        <begin position="150"/>
        <end position="176"/>
    </location>
</feature>
<proteinExistence type="predicted"/>
<dbReference type="CDD" id="cd00051">
    <property type="entry name" value="EFh"/>
    <property type="match status" value="1"/>
</dbReference>
<dbReference type="PROSITE" id="PS50222">
    <property type="entry name" value="EF_HAND_2"/>
    <property type="match status" value="2"/>
</dbReference>
<dbReference type="AlphaFoldDB" id="A0A8S4N346"/>
<organism evidence="3 4">
    <name type="scientific">Owenia fusiformis</name>
    <name type="common">Polychaete worm</name>
    <dbReference type="NCBI Taxonomy" id="6347"/>
    <lineage>
        <taxon>Eukaryota</taxon>
        <taxon>Metazoa</taxon>
        <taxon>Spiralia</taxon>
        <taxon>Lophotrochozoa</taxon>
        <taxon>Annelida</taxon>
        <taxon>Polychaeta</taxon>
        <taxon>Sedentaria</taxon>
        <taxon>Canalipalpata</taxon>
        <taxon>Sabellida</taxon>
        <taxon>Oweniida</taxon>
        <taxon>Oweniidae</taxon>
        <taxon>Owenia</taxon>
    </lineage>
</organism>
<accession>A0A8S4N346</accession>
<dbReference type="OrthoDB" id="840771at2759"/>
<feature type="domain" description="EF-hand" evidence="2">
    <location>
        <begin position="107"/>
        <end position="142"/>
    </location>
</feature>
<keyword evidence="1" id="KW-0106">Calcium</keyword>
<evidence type="ECO:0000313" key="4">
    <source>
        <dbReference type="Proteomes" id="UP000749559"/>
    </source>
</evidence>
<name>A0A8S4N346_OWEFU</name>
<dbReference type="GO" id="GO:0005509">
    <property type="term" value="F:calcium ion binding"/>
    <property type="evidence" value="ECO:0007669"/>
    <property type="project" value="InterPro"/>
</dbReference>
<dbReference type="Proteomes" id="UP000749559">
    <property type="component" value="Unassembled WGS sequence"/>
</dbReference>
<gene>
    <name evidence="3" type="ORF">OFUS_LOCUS2280</name>
</gene>